<dbReference type="GO" id="GO:0016301">
    <property type="term" value="F:kinase activity"/>
    <property type="evidence" value="ECO:0007669"/>
    <property type="project" value="UniProtKB-KW"/>
</dbReference>
<accession>A0A5A7T3J3</accession>
<feature type="compositionally biased region" description="Basic residues" evidence="1">
    <location>
        <begin position="160"/>
        <end position="169"/>
    </location>
</feature>
<feature type="compositionally biased region" description="Basic and acidic residues" evidence="1">
    <location>
        <begin position="145"/>
        <end position="159"/>
    </location>
</feature>
<reference evidence="4 5" key="1">
    <citation type="submission" date="2019-08" db="EMBL/GenBank/DDBJ databases">
        <title>Draft genome sequences of two oriental melons (Cucumis melo L. var makuwa).</title>
        <authorList>
            <person name="Kwon S.-Y."/>
        </authorList>
    </citation>
    <scope>NUCLEOTIDE SEQUENCE [LARGE SCALE GENOMIC DNA]</scope>
    <source>
        <strain evidence="5">cv. Chang Bougi</strain>
        <strain evidence="4">cv. SW 3</strain>
        <tissue evidence="2">Leaf</tissue>
    </source>
</reference>
<dbReference type="AlphaFoldDB" id="A0A5A7T3J3"/>
<comment type="caution">
    <text evidence="2">The sequence shown here is derived from an EMBL/GenBank/DDBJ whole genome shotgun (WGS) entry which is preliminary data.</text>
</comment>
<organism evidence="2 4">
    <name type="scientific">Cucumis melo var. makuwa</name>
    <name type="common">Oriental melon</name>
    <dbReference type="NCBI Taxonomy" id="1194695"/>
    <lineage>
        <taxon>Eukaryota</taxon>
        <taxon>Viridiplantae</taxon>
        <taxon>Streptophyta</taxon>
        <taxon>Embryophyta</taxon>
        <taxon>Tracheophyta</taxon>
        <taxon>Spermatophyta</taxon>
        <taxon>Magnoliopsida</taxon>
        <taxon>eudicotyledons</taxon>
        <taxon>Gunneridae</taxon>
        <taxon>Pentapetalae</taxon>
        <taxon>rosids</taxon>
        <taxon>fabids</taxon>
        <taxon>Cucurbitales</taxon>
        <taxon>Cucurbitaceae</taxon>
        <taxon>Benincaseae</taxon>
        <taxon>Cucumis</taxon>
    </lineage>
</organism>
<evidence type="ECO:0000313" key="4">
    <source>
        <dbReference type="Proteomes" id="UP000321393"/>
    </source>
</evidence>
<gene>
    <name evidence="3" type="ORF">E5676_scaffold808G001350</name>
    <name evidence="2" type="ORF">E6C27_scaffold277G001600</name>
</gene>
<dbReference type="Proteomes" id="UP000321393">
    <property type="component" value="Unassembled WGS sequence"/>
</dbReference>
<evidence type="ECO:0000313" key="2">
    <source>
        <dbReference type="EMBL" id="KAA0037543.1"/>
    </source>
</evidence>
<keyword evidence="2" id="KW-0675">Receptor</keyword>
<dbReference type="EMBL" id="SSTE01018921">
    <property type="protein sequence ID" value="KAA0037543.1"/>
    <property type="molecule type" value="Genomic_DNA"/>
</dbReference>
<evidence type="ECO:0000256" key="1">
    <source>
        <dbReference type="SAM" id="MobiDB-lite"/>
    </source>
</evidence>
<protein>
    <submittedName>
        <fullName evidence="2">Wall-associated receptor kinase 2-like</fullName>
    </submittedName>
</protein>
<keyword evidence="2" id="KW-0808">Transferase</keyword>
<evidence type="ECO:0000313" key="3">
    <source>
        <dbReference type="EMBL" id="TYK02018.1"/>
    </source>
</evidence>
<keyword evidence="2" id="KW-0418">Kinase</keyword>
<feature type="region of interest" description="Disordered" evidence="1">
    <location>
        <begin position="145"/>
        <end position="169"/>
    </location>
</feature>
<dbReference type="Proteomes" id="UP000321947">
    <property type="component" value="Unassembled WGS sequence"/>
</dbReference>
<proteinExistence type="predicted"/>
<dbReference type="EMBL" id="SSTD01015940">
    <property type="protein sequence ID" value="TYK02018.1"/>
    <property type="molecule type" value="Genomic_DNA"/>
</dbReference>
<evidence type="ECO:0000313" key="5">
    <source>
        <dbReference type="Proteomes" id="UP000321947"/>
    </source>
</evidence>
<sequence>MKIRRRGSSVETFFDVFRRRGHGSTTFFKFFGGGVVVLRVLRQRSRGSTVFYRGGVIPRKGSLPEGFSSKGFFGSSTQCGGMGRSFLRERWECEACEGGLGWKKAKIGGLELVQIKSNSYLRLHEQIDWDEDVDSLDPCLFFTSPKEKEEKDSSKESTLQKKRMRKNQG</sequence>
<name>A0A5A7T3J3_CUCMM</name>